<dbReference type="AlphaFoldDB" id="A0A0C2MML8"/>
<dbReference type="PANTHER" id="PTHR33327">
    <property type="entry name" value="ENDONUCLEASE"/>
    <property type="match status" value="1"/>
</dbReference>
<dbReference type="PANTHER" id="PTHR33327:SF3">
    <property type="entry name" value="RNA-DIRECTED DNA POLYMERASE"/>
    <property type="match status" value="1"/>
</dbReference>
<dbReference type="EMBL" id="JWZT01003764">
    <property type="protein sequence ID" value="KII65590.1"/>
    <property type="molecule type" value="Genomic_DNA"/>
</dbReference>
<protein>
    <submittedName>
        <fullName evidence="1">Uncharacterized protein</fullName>
    </submittedName>
</protein>
<organism evidence="1 2">
    <name type="scientific">Thelohanellus kitauei</name>
    <name type="common">Myxosporean</name>
    <dbReference type="NCBI Taxonomy" id="669202"/>
    <lineage>
        <taxon>Eukaryota</taxon>
        <taxon>Metazoa</taxon>
        <taxon>Cnidaria</taxon>
        <taxon>Myxozoa</taxon>
        <taxon>Myxosporea</taxon>
        <taxon>Bivalvulida</taxon>
        <taxon>Platysporina</taxon>
        <taxon>Myxobolidae</taxon>
        <taxon>Thelohanellus</taxon>
    </lineage>
</organism>
<dbReference type="Proteomes" id="UP000031668">
    <property type="component" value="Unassembled WGS sequence"/>
</dbReference>
<gene>
    <name evidence="1" type="ORF">RF11_05322</name>
</gene>
<evidence type="ECO:0000313" key="1">
    <source>
        <dbReference type="EMBL" id="KII65590.1"/>
    </source>
</evidence>
<dbReference type="OrthoDB" id="8061510at2759"/>
<keyword evidence="2" id="KW-1185">Reference proteome</keyword>
<name>A0A0C2MML8_THEKT</name>
<comment type="caution">
    <text evidence="1">The sequence shown here is derived from an EMBL/GenBank/DDBJ whole genome shotgun (WGS) entry which is preliminary data.</text>
</comment>
<reference evidence="1 2" key="1">
    <citation type="journal article" date="2014" name="Genome Biol. Evol.">
        <title>The genome of the myxosporean Thelohanellus kitauei shows adaptations to nutrient acquisition within its fish host.</title>
        <authorList>
            <person name="Yang Y."/>
            <person name="Xiong J."/>
            <person name="Zhou Z."/>
            <person name="Huo F."/>
            <person name="Miao W."/>
            <person name="Ran C."/>
            <person name="Liu Y."/>
            <person name="Zhang J."/>
            <person name="Feng J."/>
            <person name="Wang M."/>
            <person name="Wang M."/>
            <person name="Wang L."/>
            <person name="Yao B."/>
        </authorList>
    </citation>
    <scope>NUCLEOTIDE SEQUENCE [LARGE SCALE GENOMIC DNA]</scope>
    <source>
        <strain evidence="1">Wuqing</strain>
    </source>
</reference>
<evidence type="ECO:0000313" key="2">
    <source>
        <dbReference type="Proteomes" id="UP000031668"/>
    </source>
</evidence>
<accession>A0A0C2MML8</accession>
<proteinExistence type="predicted"/>
<sequence length="179" mass="20534">MFFRIPQLTTNIKDRLIKVFGLNRRRRAAQLLDLKEFSDRKPSAILAEMRYLSGGHTSCMFFEEIFLRHLPADIRLQLSHAYFPDLDILGQYADKIWQARLPNSFIDAFKAANSKVQMPPRLPKTDVTQAFSDTWNGAFSIKSMDSKPKNALSLAAFPKPKSRNSPLNQWPLTKARCCT</sequence>